<proteinExistence type="predicted"/>
<dbReference type="OrthoDB" id="9804290at2"/>
<dbReference type="GO" id="GO:0003677">
    <property type="term" value="F:DNA binding"/>
    <property type="evidence" value="ECO:0007669"/>
    <property type="project" value="InterPro"/>
</dbReference>
<dbReference type="Proteomes" id="UP000016646">
    <property type="component" value="Unassembled WGS sequence"/>
</dbReference>
<dbReference type="InterPro" id="IPR006054">
    <property type="entry name" value="DnaQ"/>
</dbReference>
<dbReference type="InterPro" id="IPR013520">
    <property type="entry name" value="Ribonucl_H"/>
</dbReference>
<name>U1GRQ1_TRESO</name>
<dbReference type="STRING" id="1125725.HMPREF1325_0298"/>
<dbReference type="Gene3D" id="3.30.420.10">
    <property type="entry name" value="Ribonuclease H-like superfamily/Ribonuclease H"/>
    <property type="match status" value="1"/>
</dbReference>
<dbReference type="InterPro" id="IPR036397">
    <property type="entry name" value="RNaseH_sf"/>
</dbReference>
<evidence type="ECO:0000313" key="4">
    <source>
        <dbReference type="EMBL" id="ERF60630.1"/>
    </source>
</evidence>
<evidence type="ECO:0000313" key="6">
    <source>
        <dbReference type="Proteomes" id="UP000016412"/>
    </source>
</evidence>
<feature type="domain" description="Exonuclease" evidence="3">
    <location>
        <begin position="23"/>
        <end position="189"/>
    </location>
</feature>
<dbReference type="EMBL" id="AVQI01000068">
    <property type="protein sequence ID" value="ERK00120.1"/>
    <property type="molecule type" value="Genomic_DNA"/>
</dbReference>
<keyword evidence="4" id="KW-0540">Nuclease</keyword>
<comment type="subunit">
    <text evidence="2">DNA polymerase III contains a core (composed of alpha, epsilon and theta chains) that associates with a tau subunit. This core dimerizes to form the POLIII' complex. PolIII' associates with the gamma complex (composed of gamma, delta, delta', psi and chi chains) and with the beta chain to form the complete DNA polymerase III complex.</text>
</comment>
<dbReference type="PANTHER" id="PTHR30231">
    <property type="entry name" value="DNA POLYMERASE III SUBUNIT EPSILON"/>
    <property type="match status" value="1"/>
</dbReference>
<dbReference type="PATRIC" id="fig|1125725.3.peg.1403"/>
<comment type="caution">
    <text evidence="4">The sequence shown here is derived from an EMBL/GenBank/DDBJ whole genome shotgun (WGS) entry which is preliminary data.</text>
</comment>
<organism evidence="4 6">
    <name type="scientific">Treponema socranskii subsp. socranskii VPI DR56BR1116 = ATCC 35536</name>
    <dbReference type="NCBI Taxonomy" id="1125725"/>
    <lineage>
        <taxon>Bacteria</taxon>
        <taxon>Pseudomonadati</taxon>
        <taxon>Spirochaetota</taxon>
        <taxon>Spirochaetia</taxon>
        <taxon>Spirochaetales</taxon>
        <taxon>Treponemataceae</taxon>
        <taxon>Treponema</taxon>
    </lineage>
</organism>
<dbReference type="CDD" id="cd06127">
    <property type="entry name" value="DEDDh"/>
    <property type="match status" value="1"/>
</dbReference>
<protein>
    <submittedName>
        <fullName evidence="4">Exonuclease</fullName>
    </submittedName>
</protein>
<dbReference type="GO" id="GO:0003887">
    <property type="term" value="F:DNA-directed DNA polymerase activity"/>
    <property type="evidence" value="ECO:0007669"/>
    <property type="project" value="InterPro"/>
</dbReference>
<reference evidence="6 7" key="1">
    <citation type="submission" date="2013-08" db="EMBL/GenBank/DDBJ databases">
        <authorList>
            <person name="Durkin A.S."/>
            <person name="Haft D.R."/>
            <person name="McCorrison J."/>
            <person name="Torralba M."/>
            <person name="Gillis M."/>
            <person name="Haft D.H."/>
            <person name="Methe B."/>
            <person name="Sutton G."/>
            <person name="Nelson K.E."/>
        </authorList>
    </citation>
    <scope>NUCLEOTIDE SEQUENCE [LARGE SCALE GENOMIC DNA]</scope>
    <source>
        <strain evidence="5 7">ATCC 35536</strain>
        <strain evidence="4 6">VPI DR56BR1116</strain>
    </source>
</reference>
<dbReference type="Pfam" id="PF00929">
    <property type="entry name" value="RNase_T"/>
    <property type="match status" value="1"/>
</dbReference>
<gene>
    <name evidence="5" type="ORF">HMPREF0860_2116</name>
    <name evidence="4" type="ORF">HMPREF1325_0298</name>
</gene>
<keyword evidence="4" id="KW-0269">Exonuclease</keyword>
<dbReference type="GO" id="GO:0008408">
    <property type="term" value="F:3'-5' exonuclease activity"/>
    <property type="evidence" value="ECO:0007669"/>
    <property type="project" value="TreeGrafter"/>
</dbReference>
<keyword evidence="4" id="KW-0378">Hydrolase</keyword>
<dbReference type="NCBIfam" id="TIGR00573">
    <property type="entry name" value="dnaq"/>
    <property type="match status" value="1"/>
</dbReference>
<evidence type="ECO:0000256" key="1">
    <source>
        <dbReference type="ARBA" id="ARBA00025483"/>
    </source>
</evidence>
<evidence type="ECO:0000313" key="7">
    <source>
        <dbReference type="Proteomes" id="UP000016646"/>
    </source>
</evidence>
<dbReference type="FunFam" id="3.30.420.10:FF:000045">
    <property type="entry name" value="3'-5' exonuclease DinG"/>
    <property type="match status" value="1"/>
</dbReference>
<dbReference type="AlphaFoldDB" id="U1GRQ1"/>
<keyword evidence="7" id="KW-1185">Reference proteome</keyword>
<dbReference type="EMBL" id="AUZJ01000037">
    <property type="protein sequence ID" value="ERF60630.1"/>
    <property type="molecule type" value="Genomic_DNA"/>
</dbReference>
<evidence type="ECO:0000313" key="5">
    <source>
        <dbReference type="EMBL" id="ERK00120.1"/>
    </source>
</evidence>
<evidence type="ECO:0000259" key="3">
    <source>
        <dbReference type="SMART" id="SM00479"/>
    </source>
</evidence>
<evidence type="ECO:0000256" key="2">
    <source>
        <dbReference type="ARBA" id="ARBA00026073"/>
    </source>
</evidence>
<dbReference type="SMART" id="SM00479">
    <property type="entry name" value="EXOIII"/>
    <property type="match status" value="1"/>
</dbReference>
<sequence length="193" mass="21198">MRLPNKLFRDYKKLLRLVNGGAVFAAIDTETTGLTPDTCRIIEIGAVLFDKTGVLDTFASLVNPGIALPSFTKELTHITDDMLSFSPPASSVLPAFIEFIGSAILVAHNAPFDLLFINKELERSGMPSMSNKAIDTLNLSRWAYPSAKHHSLQYLAAAMGIDAKNAHRASDDAKTCRKIFLRCLKDTESVQKK</sequence>
<accession>U1GRQ1</accession>
<dbReference type="GO" id="GO:0045004">
    <property type="term" value="P:DNA replication proofreading"/>
    <property type="evidence" value="ECO:0007669"/>
    <property type="project" value="TreeGrafter"/>
</dbReference>
<dbReference type="eggNOG" id="COG2176">
    <property type="taxonomic scope" value="Bacteria"/>
</dbReference>
<dbReference type="InterPro" id="IPR012337">
    <property type="entry name" value="RNaseH-like_sf"/>
</dbReference>
<dbReference type="RefSeq" id="WP_021330413.1">
    <property type="nucleotide sequence ID" value="NZ_AUZJ01000037.1"/>
</dbReference>
<dbReference type="Proteomes" id="UP000016412">
    <property type="component" value="Unassembled WGS sequence"/>
</dbReference>
<dbReference type="GO" id="GO:0005829">
    <property type="term" value="C:cytosol"/>
    <property type="evidence" value="ECO:0007669"/>
    <property type="project" value="TreeGrafter"/>
</dbReference>
<dbReference type="PANTHER" id="PTHR30231:SF41">
    <property type="entry name" value="DNA POLYMERASE III SUBUNIT EPSILON"/>
    <property type="match status" value="1"/>
</dbReference>
<comment type="function">
    <text evidence="1">DNA polymerase III is a complex, multichain enzyme responsible for most of the replicative synthesis in bacteria. The epsilon subunit contain the editing function and is a proofreading 3'-5' exonuclease.</text>
</comment>
<dbReference type="SUPFAM" id="SSF53098">
    <property type="entry name" value="Ribonuclease H-like"/>
    <property type="match status" value="1"/>
</dbReference>